<dbReference type="HOGENOM" id="CLU_2456420_0_0_1"/>
<sequence length="89" mass="9965">MVGIIVRKLGERKELVPVILPVVTEDSEEPFDVLIGSFRLSISLGTVIKRAEEWGVELRTSVRHDAKWHAMEFPDIGKKQFGGFGSIKS</sequence>
<gene>
    <name evidence="1" type="ORF">M407DRAFT_81249</name>
</gene>
<dbReference type="AlphaFoldDB" id="A0A0C3KGU1"/>
<dbReference type="Proteomes" id="UP000054248">
    <property type="component" value="Unassembled WGS sequence"/>
</dbReference>
<keyword evidence="2" id="KW-1185">Reference proteome</keyword>
<name>A0A0C3KGU1_9AGAM</name>
<reference evidence="1 2" key="1">
    <citation type="submission" date="2014-04" db="EMBL/GenBank/DDBJ databases">
        <authorList>
            <consortium name="DOE Joint Genome Institute"/>
            <person name="Kuo A."/>
            <person name="Girlanda M."/>
            <person name="Perotto S."/>
            <person name="Kohler A."/>
            <person name="Nagy L.G."/>
            <person name="Floudas D."/>
            <person name="Copeland A."/>
            <person name="Barry K.W."/>
            <person name="Cichocki N."/>
            <person name="Veneault-Fourrey C."/>
            <person name="LaButti K."/>
            <person name="Lindquist E.A."/>
            <person name="Lipzen A."/>
            <person name="Lundell T."/>
            <person name="Morin E."/>
            <person name="Murat C."/>
            <person name="Sun H."/>
            <person name="Tunlid A."/>
            <person name="Henrissat B."/>
            <person name="Grigoriev I.V."/>
            <person name="Hibbett D.S."/>
            <person name="Martin F."/>
            <person name="Nordberg H.P."/>
            <person name="Cantor M.N."/>
            <person name="Hua S.X."/>
        </authorList>
    </citation>
    <scope>NUCLEOTIDE SEQUENCE [LARGE SCALE GENOMIC DNA]</scope>
    <source>
        <strain evidence="1 2">MUT 4182</strain>
    </source>
</reference>
<evidence type="ECO:0000313" key="2">
    <source>
        <dbReference type="Proteomes" id="UP000054248"/>
    </source>
</evidence>
<reference evidence="2" key="2">
    <citation type="submission" date="2015-01" db="EMBL/GenBank/DDBJ databases">
        <title>Evolutionary Origins and Diversification of the Mycorrhizal Mutualists.</title>
        <authorList>
            <consortium name="DOE Joint Genome Institute"/>
            <consortium name="Mycorrhizal Genomics Consortium"/>
            <person name="Kohler A."/>
            <person name="Kuo A."/>
            <person name="Nagy L.G."/>
            <person name="Floudas D."/>
            <person name="Copeland A."/>
            <person name="Barry K.W."/>
            <person name="Cichocki N."/>
            <person name="Veneault-Fourrey C."/>
            <person name="LaButti K."/>
            <person name="Lindquist E.A."/>
            <person name="Lipzen A."/>
            <person name="Lundell T."/>
            <person name="Morin E."/>
            <person name="Murat C."/>
            <person name="Riley R."/>
            <person name="Ohm R."/>
            <person name="Sun H."/>
            <person name="Tunlid A."/>
            <person name="Henrissat B."/>
            <person name="Grigoriev I.V."/>
            <person name="Hibbett D.S."/>
            <person name="Martin F."/>
        </authorList>
    </citation>
    <scope>NUCLEOTIDE SEQUENCE [LARGE SCALE GENOMIC DNA]</scope>
    <source>
        <strain evidence="2">MUT 4182</strain>
    </source>
</reference>
<dbReference type="EMBL" id="KN823164">
    <property type="protein sequence ID" value="KIO20718.1"/>
    <property type="molecule type" value="Genomic_DNA"/>
</dbReference>
<evidence type="ECO:0000313" key="1">
    <source>
        <dbReference type="EMBL" id="KIO20718.1"/>
    </source>
</evidence>
<proteinExistence type="predicted"/>
<organism evidence="1 2">
    <name type="scientific">Tulasnella calospora MUT 4182</name>
    <dbReference type="NCBI Taxonomy" id="1051891"/>
    <lineage>
        <taxon>Eukaryota</taxon>
        <taxon>Fungi</taxon>
        <taxon>Dikarya</taxon>
        <taxon>Basidiomycota</taxon>
        <taxon>Agaricomycotina</taxon>
        <taxon>Agaricomycetes</taxon>
        <taxon>Cantharellales</taxon>
        <taxon>Tulasnellaceae</taxon>
        <taxon>Tulasnella</taxon>
    </lineage>
</organism>
<accession>A0A0C3KGU1</accession>
<protein>
    <submittedName>
        <fullName evidence="1">Uncharacterized protein</fullName>
    </submittedName>
</protein>